<protein>
    <submittedName>
        <fullName evidence="1">Uncharacterized protein</fullName>
    </submittedName>
</protein>
<dbReference type="Proteomes" id="UP000222564">
    <property type="component" value="Unassembled WGS sequence"/>
</dbReference>
<accession>A0A2C6MFC9</accession>
<gene>
    <name evidence="1" type="ORF">P378_07105</name>
</gene>
<proteinExistence type="predicted"/>
<reference evidence="1 2" key="1">
    <citation type="submission" date="2013-09" db="EMBL/GenBank/DDBJ databases">
        <title>Biodegradation of hydrocarbons in the deep terrestrial subsurface : characterization of a microbial consortium composed of two Desulfotomaculum species originating from a deep geological formation.</title>
        <authorList>
            <person name="Aullo T."/>
            <person name="Berlendis S."/>
            <person name="Lascourreges J.-F."/>
            <person name="Dessort D."/>
            <person name="Saint-Laurent S."/>
            <person name="Schraauwers B."/>
            <person name="Mas J."/>
            <person name="Magot M."/>
            <person name="Ranchou-Peyruse A."/>
        </authorList>
    </citation>
    <scope>NUCLEOTIDE SEQUENCE [LARGE SCALE GENOMIC DNA]</scope>
    <source>
        <strain evidence="1 2">Bs107</strain>
    </source>
</reference>
<evidence type="ECO:0000313" key="2">
    <source>
        <dbReference type="Proteomes" id="UP000222564"/>
    </source>
</evidence>
<sequence>MPVQLFSLDMQHGGLGKGSQHFMGSLHTGISTGFQG</sequence>
<organism evidence="1 2">
    <name type="scientific">Desulforamulus profundi</name>
    <dbReference type="NCBI Taxonomy" id="1383067"/>
    <lineage>
        <taxon>Bacteria</taxon>
        <taxon>Bacillati</taxon>
        <taxon>Bacillota</taxon>
        <taxon>Clostridia</taxon>
        <taxon>Eubacteriales</taxon>
        <taxon>Peptococcaceae</taxon>
        <taxon>Desulforamulus</taxon>
    </lineage>
</organism>
<evidence type="ECO:0000313" key="1">
    <source>
        <dbReference type="EMBL" id="PHJ38858.1"/>
    </source>
</evidence>
<dbReference type="EMBL" id="AWQQ01000042">
    <property type="protein sequence ID" value="PHJ38858.1"/>
    <property type="molecule type" value="Genomic_DNA"/>
</dbReference>
<comment type="caution">
    <text evidence="1">The sequence shown here is derived from an EMBL/GenBank/DDBJ whole genome shotgun (WGS) entry which is preliminary data.</text>
</comment>
<dbReference type="AlphaFoldDB" id="A0A2C6MFC9"/>
<keyword evidence="2" id="KW-1185">Reference proteome</keyword>
<name>A0A2C6MFC9_9FIRM</name>